<dbReference type="GO" id="GO:0071949">
    <property type="term" value="F:FAD binding"/>
    <property type="evidence" value="ECO:0007669"/>
    <property type="project" value="InterPro"/>
</dbReference>
<dbReference type="STRING" id="1050202.GCA_000384035_02743"/>
<protein>
    <submittedName>
        <fullName evidence="4">FAD-binding oxidoreductase</fullName>
    </submittedName>
</protein>
<dbReference type="GO" id="GO:0003824">
    <property type="term" value="F:catalytic activity"/>
    <property type="evidence" value="ECO:0007669"/>
    <property type="project" value="InterPro"/>
</dbReference>
<evidence type="ECO:0000313" key="5">
    <source>
        <dbReference type="Proteomes" id="UP000239352"/>
    </source>
</evidence>
<dbReference type="InterPro" id="IPR006094">
    <property type="entry name" value="Oxid_FAD_bind_N"/>
</dbReference>
<dbReference type="Pfam" id="PF01565">
    <property type="entry name" value="FAD_binding_4"/>
    <property type="match status" value="1"/>
</dbReference>
<keyword evidence="1" id="KW-0285">Flavoprotein</keyword>
<proteinExistence type="predicted"/>
<keyword evidence="2" id="KW-0274">FAD</keyword>
<evidence type="ECO:0000256" key="2">
    <source>
        <dbReference type="ARBA" id="ARBA00022827"/>
    </source>
</evidence>
<gene>
    <name evidence="4" type="ORF">CEP50_11675</name>
</gene>
<sequence>MGTPAKETVPEALRRAVGEERVGRPSASDVVDGGAPRWVARADGTDSAAAILRVAAEHGMTVVPRGSGSKLDTGGPAEEVDLLLDLSAADEVLEHAASDLVVRAQAGARLRDVQDVVARAGQQLSVSDPRPTATLGGVIATGTSGPCRQLYGGVRDLLLGLTVVRADGTVARSGGKVVKNVAGYDLGKLFTGSYGTLGVVTEAIFRLHPLAAERRWVAVRVPGSESAAEAARLFRVCQAAPTGVELDRPAGGEWITVCAELEGRVGATAQRAEELARSFERTLGTAGEVLARAPEWWDELPHEPGGTLLRLASAPADLGELVERVGRVEREHGVSLALRGAAGLGVLHGAVPAGVTPETVARLVEGVRVETGRLAGYTTVVHTPRRVKELVDVWGPVAPGVGELMRRTKERFDPEHRLAPGRFVGGL</sequence>
<name>A0A2T0GVR6_ACTMO</name>
<organism evidence="4 5">
    <name type="scientific">Actinopolyspora mortivallis</name>
    <dbReference type="NCBI Taxonomy" id="33906"/>
    <lineage>
        <taxon>Bacteria</taxon>
        <taxon>Bacillati</taxon>
        <taxon>Actinomycetota</taxon>
        <taxon>Actinomycetes</taxon>
        <taxon>Actinopolysporales</taxon>
        <taxon>Actinopolysporaceae</taxon>
        <taxon>Actinopolyspora</taxon>
    </lineage>
</organism>
<dbReference type="InterPro" id="IPR016169">
    <property type="entry name" value="FAD-bd_PCMH_sub2"/>
</dbReference>
<dbReference type="AlphaFoldDB" id="A0A2T0GVR6"/>
<feature type="domain" description="FAD-binding PCMH-type" evidence="3">
    <location>
        <begin position="31"/>
        <end position="210"/>
    </location>
</feature>
<dbReference type="PANTHER" id="PTHR11748">
    <property type="entry name" value="D-LACTATE DEHYDROGENASE"/>
    <property type="match status" value="1"/>
</dbReference>
<evidence type="ECO:0000256" key="1">
    <source>
        <dbReference type="ARBA" id="ARBA00022630"/>
    </source>
</evidence>
<dbReference type="Gene3D" id="3.30.465.10">
    <property type="match status" value="1"/>
</dbReference>
<dbReference type="PANTHER" id="PTHR11748:SF103">
    <property type="entry name" value="GLYCOLATE OXIDASE SUBUNIT GLCE"/>
    <property type="match status" value="1"/>
</dbReference>
<dbReference type="InterPro" id="IPR016166">
    <property type="entry name" value="FAD-bd_PCMH"/>
</dbReference>
<dbReference type="PROSITE" id="PS51387">
    <property type="entry name" value="FAD_PCMH"/>
    <property type="match status" value="1"/>
</dbReference>
<dbReference type="Proteomes" id="UP000239352">
    <property type="component" value="Unassembled WGS sequence"/>
</dbReference>
<dbReference type="InParanoid" id="A0A2T0GVR6"/>
<dbReference type="EMBL" id="PVSR01000018">
    <property type="protein sequence ID" value="PRW63208.1"/>
    <property type="molecule type" value="Genomic_DNA"/>
</dbReference>
<dbReference type="InterPro" id="IPR036318">
    <property type="entry name" value="FAD-bd_PCMH-like_sf"/>
</dbReference>
<accession>A0A2T0GVR6</accession>
<dbReference type="InterPro" id="IPR016164">
    <property type="entry name" value="FAD-linked_Oxase-like_C"/>
</dbReference>
<keyword evidence="5" id="KW-1185">Reference proteome</keyword>
<dbReference type="SUPFAM" id="SSF56176">
    <property type="entry name" value="FAD-binding/transporter-associated domain-like"/>
    <property type="match status" value="1"/>
</dbReference>
<evidence type="ECO:0000313" key="4">
    <source>
        <dbReference type="EMBL" id="PRW63208.1"/>
    </source>
</evidence>
<evidence type="ECO:0000259" key="3">
    <source>
        <dbReference type="PROSITE" id="PS51387"/>
    </source>
</evidence>
<dbReference type="RefSeq" id="WP_106113980.1">
    <property type="nucleotide sequence ID" value="NZ_PVSR01000018.1"/>
</dbReference>
<dbReference type="SUPFAM" id="SSF55103">
    <property type="entry name" value="FAD-linked oxidases, C-terminal domain"/>
    <property type="match status" value="1"/>
</dbReference>
<comment type="caution">
    <text evidence="4">The sequence shown here is derived from an EMBL/GenBank/DDBJ whole genome shotgun (WGS) entry which is preliminary data.</text>
</comment>
<reference evidence="4 5" key="1">
    <citation type="submission" date="2018-03" db="EMBL/GenBank/DDBJ databases">
        <title>Actinopolyspora mortivallis from Sahara, screening for active biomolecules.</title>
        <authorList>
            <person name="Selama O."/>
            <person name="Wellington E.M.H."/>
            <person name="Hacene H."/>
        </authorList>
    </citation>
    <scope>NUCLEOTIDE SEQUENCE [LARGE SCALE GENOMIC DNA]</scope>
    <source>
        <strain evidence="4 5">M5A</strain>
    </source>
</reference>